<organism evidence="24 25">
    <name type="scientific">Denticeps clupeoides</name>
    <name type="common">denticle herring</name>
    <dbReference type="NCBI Taxonomy" id="299321"/>
    <lineage>
        <taxon>Eukaryota</taxon>
        <taxon>Metazoa</taxon>
        <taxon>Chordata</taxon>
        <taxon>Craniata</taxon>
        <taxon>Vertebrata</taxon>
        <taxon>Euteleostomi</taxon>
        <taxon>Actinopterygii</taxon>
        <taxon>Neopterygii</taxon>
        <taxon>Teleostei</taxon>
        <taxon>Clupei</taxon>
        <taxon>Clupeiformes</taxon>
        <taxon>Denticipitoidei</taxon>
        <taxon>Denticipitidae</taxon>
        <taxon>Denticeps</taxon>
    </lineage>
</organism>
<evidence type="ECO:0000256" key="14">
    <source>
        <dbReference type="ARBA" id="ARBA00023163"/>
    </source>
</evidence>
<feature type="region of interest" description="Disordered" evidence="22">
    <location>
        <begin position="161"/>
        <end position="180"/>
    </location>
</feature>
<keyword evidence="14" id="KW-0804">Transcription</keyword>
<gene>
    <name evidence="24" type="primary">IKBKG</name>
</gene>
<keyword evidence="9" id="KW-0862">Zinc</keyword>
<name>A0AAY4B5M7_9TELE</name>
<dbReference type="InterPro" id="IPR034735">
    <property type="entry name" value="NEMO_ZF"/>
</dbReference>
<keyword evidence="13" id="KW-1015">Disulfide bond</keyword>
<keyword evidence="15" id="KW-0539">Nucleus</keyword>
<evidence type="ECO:0000256" key="10">
    <source>
        <dbReference type="ARBA" id="ARBA00022843"/>
    </source>
</evidence>
<evidence type="ECO:0000256" key="11">
    <source>
        <dbReference type="ARBA" id="ARBA00023015"/>
    </source>
</evidence>
<evidence type="ECO:0000256" key="15">
    <source>
        <dbReference type="ARBA" id="ARBA00023242"/>
    </source>
</evidence>
<evidence type="ECO:0000256" key="6">
    <source>
        <dbReference type="ARBA" id="ARBA00022723"/>
    </source>
</evidence>
<evidence type="ECO:0000256" key="7">
    <source>
        <dbReference type="ARBA" id="ARBA00022763"/>
    </source>
</evidence>
<evidence type="ECO:0000256" key="5">
    <source>
        <dbReference type="ARBA" id="ARBA00022553"/>
    </source>
</evidence>
<dbReference type="FunFam" id="1.20.5.990:FF:000003">
    <property type="entry name" value="NF-kappa-B essential modulator isoform X1"/>
    <property type="match status" value="1"/>
</dbReference>
<sequence length="617" mass="70372">MVQPQPQAESALQWEMTGEDAMGAGGQGSLGATSHGSLRVPPELASNEVVHRLLVDNHQLREALRRSNDALRERCEEMIGWQRKSREERDFLSCRFREARSLVERLAQENQSLLSRLSQNKNTCAETESQLSPQELKSSCSEGNGLQHSPQDLEVERKRTVETHDAQTVPPSLADSSMSSYVNSVPHNLGDSPPLSEGEGEAGQPYEGANGFLQLLKNHKEKLEEDMKELRRKNKELEKENAESEQEKARLRLTVEQLRCKLTQLSQSGAVMEESVQCSDASSDSSRLGRLRDELQATQERYRELQEKLDSLEKSSMQRDRTEALLKQKDKDCAQLTKDSEALKAQVTSLLGELHERQKCLERSEAERQTLEEKLCGKTETLQTLEKNMEEERKQHSVTVDELLLNKGTLESALKNDRMVITEERRKLAQLQHAYTCLFQDYDSRLKMDSQAKQRCGEVEDLTNRLAEAEKALALKQELIDKLKEEVEQQRGSLETVPVLNAQAEIYKADFLAEREAREKLNQKKEELQEQLEQARAEIEKLKQAEKSRAQMGQMQQRHLNNFRHLPAPAQSPMYSPAQPSTSFRDTSEIPDLHCPKCQYLAPDMDTLQIHVMDCIQ</sequence>
<reference evidence="24" key="3">
    <citation type="submission" date="2025-09" db="UniProtKB">
        <authorList>
            <consortium name="Ensembl"/>
        </authorList>
    </citation>
    <scope>IDENTIFICATION</scope>
</reference>
<evidence type="ECO:0000256" key="17">
    <source>
        <dbReference type="ARBA" id="ARBA00041525"/>
    </source>
</evidence>
<reference evidence="24 25" key="1">
    <citation type="submission" date="2020-06" db="EMBL/GenBank/DDBJ databases">
        <authorList>
            <consortium name="Wellcome Sanger Institute Data Sharing"/>
        </authorList>
    </citation>
    <scope>NUCLEOTIDE SEQUENCE [LARGE SCALE GENOMIC DNA]</scope>
</reference>
<dbReference type="Pfam" id="PF16516">
    <property type="entry name" value="CC2-LZ"/>
    <property type="match status" value="1"/>
</dbReference>
<dbReference type="GO" id="GO:0043123">
    <property type="term" value="P:positive regulation of canonical NF-kappaB signal transduction"/>
    <property type="evidence" value="ECO:0007669"/>
    <property type="project" value="TreeGrafter"/>
</dbReference>
<dbReference type="FunFam" id="1.20.5.390:FF:000002">
    <property type="entry name" value="NF-kappa-B essential modulator isoform X1"/>
    <property type="match status" value="1"/>
</dbReference>
<dbReference type="GO" id="GO:0070530">
    <property type="term" value="F:K63-linked polyubiquitin modification-dependent protein binding"/>
    <property type="evidence" value="ECO:0007669"/>
    <property type="project" value="InterPro"/>
</dbReference>
<dbReference type="Ensembl" id="ENSDCDT00010017067.1">
    <property type="protein sequence ID" value="ENSDCDP00010016075.1"/>
    <property type="gene ID" value="ENSDCDG00010007404.1"/>
</dbReference>
<dbReference type="PANTHER" id="PTHR31553">
    <property type="entry name" value="NF-KAPPA-B ESSENTIAL MODULATOR"/>
    <property type="match status" value="1"/>
</dbReference>
<feature type="coiled-coil region" evidence="21">
    <location>
        <begin position="452"/>
        <end position="552"/>
    </location>
</feature>
<evidence type="ECO:0000256" key="12">
    <source>
        <dbReference type="ARBA" id="ARBA00023054"/>
    </source>
</evidence>
<keyword evidence="3" id="KW-0963">Cytoplasm</keyword>
<dbReference type="GO" id="GO:0006974">
    <property type="term" value="P:DNA damage response"/>
    <property type="evidence" value="ECO:0007669"/>
    <property type="project" value="UniProtKB-KW"/>
</dbReference>
<feature type="coiled-coil region" evidence="21">
    <location>
        <begin position="213"/>
        <end position="402"/>
    </location>
</feature>
<keyword evidence="4" id="KW-1017">Isopeptide bond</keyword>
<keyword evidence="8 20" id="KW-0863">Zinc-finger</keyword>
<evidence type="ECO:0000256" key="22">
    <source>
        <dbReference type="SAM" id="MobiDB-lite"/>
    </source>
</evidence>
<dbReference type="AlphaFoldDB" id="A0AAY4B5M7"/>
<dbReference type="GO" id="GO:0008385">
    <property type="term" value="C:IkappaB kinase complex"/>
    <property type="evidence" value="ECO:0007669"/>
    <property type="project" value="TreeGrafter"/>
</dbReference>
<evidence type="ECO:0000256" key="20">
    <source>
        <dbReference type="PROSITE-ProRule" id="PRU01142"/>
    </source>
</evidence>
<protein>
    <recommendedName>
        <fullName evidence="16">NF-kappa-B essential modulator</fullName>
    </recommendedName>
    <alternativeName>
        <fullName evidence="18">IkB kinase-associated protein 1</fullName>
    </alternativeName>
    <alternativeName>
        <fullName evidence="19">Inhibitor of nuclear factor kappa-B kinase subunit gamma</fullName>
    </alternativeName>
    <alternativeName>
        <fullName evidence="17">NF-kappa-B essential modifier</fullName>
    </alternativeName>
</protein>
<keyword evidence="7" id="KW-0227">DNA damage</keyword>
<feature type="region of interest" description="Disordered" evidence="22">
    <location>
        <begin position="185"/>
        <end position="207"/>
    </location>
</feature>
<keyword evidence="6" id="KW-0479">Metal-binding</keyword>
<keyword evidence="5" id="KW-0597">Phosphoprotein</keyword>
<dbReference type="Pfam" id="PF11577">
    <property type="entry name" value="NEMO"/>
    <property type="match status" value="1"/>
</dbReference>
<feature type="region of interest" description="Disordered" evidence="22">
    <location>
        <begin position="119"/>
        <end position="149"/>
    </location>
</feature>
<evidence type="ECO:0000256" key="3">
    <source>
        <dbReference type="ARBA" id="ARBA00022490"/>
    </source>
</evidence>
<dbReference type="Gene3D" id="1.20.5.390">
    <property type="entry name" value="L1 transposable element, trimerization domain"/>
    <property type="match status" value="2"/>
</dbReference>
<dbReference type="GeneID" id="114797599"/>
<dbReference type="FunFam" id="1.20.5.390:FF:000008">
    <property type="entry name" value="Inhibitor of kappa light polypeptide gene enhancer in B-cells, kinase gamma"/>
    <property type="match status" value="1"/>
</dbReference>
<dbReference type="PANTHER" id="PTHR31553:SF3">
    <property type="entry name" value="NF-KAPPA-B ESSENTIAL MODULATOR"/>
    <property type="match status" value="1"/>
</dbReference>
<evidence type="ECO:0000259" key="23">
    <source>
        <dbReference type="PROSITE" id="PS51801"/>
    </source>
</evidence>
<evidence type="ECO:0000256" key="19">
    <source>
        <dbReference type="ARBA" id="ARBA00043239"/>
    </source>
</evidence>
<keyword evidence="10" id="KW-0832">Ubl conjugation</keyword>
<evidence type="ECO:0000313" key="24">
    <source>
        <dbReference type="Ensembl" id="ENSDCDP00010016075.1"/>
    </source>
</evidence>
<dbReference type="Proteomes" id="UP000694580">
    <property type="component" value="Chromosome 10"/>
</dbReference>
<feature type="region of interest" description="Disordered" evidence="22">
    <location>
        <begin position="566"/>
        <end position="586"/>
    </location>
</feature>
<evidence type="ECO:0000256" key="13">
    <source>
        <dbReference type="ARBA" id="ARBA00023157"/>
    </source>
</evidence>
<reference evidence="24" key="2">
    <citation type="submission" date="2025-08" db="UniProtKB">
        <authorList>
            <consortium name="Ensembl"/>
        </authorList>
    </citation>
    <scope>IDENTIFICATION</scope>
</reference>
<dbReference type="PROSITE" id="PS51801">
    <property type="entry name" value="ZF_CCHC_NOA"/>
    <property type="match status" value="1"/>
</dbReference>
<evidence type="ECO:0000256" key="4">
    <source>
        <dbReference type="ARBA" id="ARBA00022499"/>
    </source>
</evidence>
<dbReference type="CDD" id="cd09803">
    <property type="entry name" value="UBAN"/>
    <property type="match status" value="1"/>
</dbReference>
<dbReference type="RefSeq" id="XP_028848313.1">
    <property type="nucleotide sequence ID" value="XM_028992480.1"/>
</dbReference>
<evidence type="ECO:0000313" key="25">
    <source>
        <dbReference type="Proteomes" id="UP000694580"/>
    </source>
</evidence>
<dbReference type="Pfam" id="PF18414">
    <property type="entry name" value="zf_C2H2_10"/>
    <property type="match status" value="1"/>
</dbReference>
<keyword evidence="25" id="KW-1185">Reference proteome</keyword>
<dbReference type="InterPro" id="IPR051301">
    <property type="entry name" value="Optineurin/NFkB_EssMod"/>
</dbReference>
<evidence type="ECO:0000256" key="9">
    <source>
        <dbReference type="ARBA" id="ARBA00022833"/>
    </source>
</evidence>
<dbReference type="GO" id="GO:0005634">
    <property type="term" value="C:nucleus"/>
    <property type="evidence" value="ECO:0007669"/>
    <property type="project" value="UniProtKB-SubCell"/>
</dbReference>
<dbReference type="InterPro" id="IPR032419">
    <property type="entry name" value="CC2-LZ_dom"/>
</dbReference>
<dbReference type="GeneTree" id="ENSGT00530000063808"/>
<evidence type="ECO:0000256" key="2">
    <source>
        <dbReference type="ARBA" id="ARBA00004496"/>
    </source>
</evidence>
<dbReference type="GO" id="GO:0008270">
    <property type="term" value="F:zinc ion binding"/>
    <property type="evidence" value="ECO:0007669"/>
    <property type="project" value="UniProtKB-KW"/>
</dbReference>
<feature type="domain" description="CCHC NOA-type" evidence="23">
    <location>
        <begin position="587"/>
        <end position="617"/>
    </location>
</feature>
<comment type="subcellular location">
    <subcellularLocation>
        <location evidence="2">Cytoplasm</location>
    </subcellularLocation>
    <subcellularLocation>
        <location evidence="1">Nucleus</location>
    </subcellularLocation>
</comment>
<proteinExistence type="predicted"/>
<keyword evidence="12 21" id="KW-0175">Coiled coil</keyword>
<dbReference type="InterPro" id="IPR021063">
    <property type="entry name" value="NEMO_N"/>
</dbReference>
<evidence type="ECO:0000256" key="21">
    <source>
        <dbReference type="SAM" id="Coils"/>
    </source>
</evidence>
<evidence type="ECO:0000256" key="18">
    <source>
        <dbReference type="ARBA" id="ARBA00041660"/>
    </source>
</evidence>
<feature type="compositionally biased region" description="Polar residues" evidence="22">
    <location>
        <begin position="1"/>
        <end position="10"/>
    </location>
</feature>
<keyword evidence="11" id="KW-0805">Transcription regulation</keyword>
<evidence type="ECO:0000256" key="1">
    <source>
        <dbReference type="ARBA" id="ARBA00004123"/>
    </source>
</evidence>
<accession>A0AAY4B5M7</accession>
<evidence type="ECO:0000256" key="8">
    <source>
        <dbReference type="ARBA" id="ARBA00022771"/>
    </source>
</evidence>
<feature type="region of interest" description="Disordered" evidence="22">
    <location>
        <begin position="1"/>
        <end position="34"/>
    </location>
</feature>
<dbReference type="Gene3D" id="1.20.5.990">
    <property type="entry name" value="Nemo cc2-lz domain - 1d5 darpin complex"/>
    <property type="match status" value="1"/>
</dbReference>
<evidence type="ECO:0000256" key="16">
    <source>
        <dbReference type="ARBA" id="ARBA00040893"/>
    </source>
</evidence>